<dbReference type="Gene3D" id="1.20.140.10">
    <property type="entry name" value="Butyryl-CoA Dehydrogenase, subunit A, domain 3"/>
    <property type="match status" value="1"/>
</dbReference>
<dbReference type="InterPro" id="IPR037069">
    <property type="entry name" value="AcylCoA_DH/ox_N_sf"/>
</dbReference>
<dbReference type="Pfam" id="PF00441">
    <property type="entry name" value="Acyl-CoA_dh_1"/>
    <property type="match status" value="1"/>
</dbReference>
<keyword evidence="5 6" id="KW-0560">Oxidoreductase</keyword>
<dbReference type="InterPro" id="IPR006091">
    <property type="entry name" value="Acyl-CoA_Oxase/DH_mid-dom"/>
</dbReference>
<name>A0ABS2KZV7_9NOCA</name>
<protein>
    <submittedName>
        <fullName evidence="10">Alkylation response protein AidB-like acyl-CoA dehydrogenase</fullName>
    </submittedName>
</protein>
<dbReference type="InterPro" id="IPR009075">
    <property type="entry name" value="AcylCo_DH/oxidase_C"/>
</dbReference>
<dbReference type="Proteomes" id="UP000703038">
    <property type="component" value="Unassembled WGS sequence"/>
</dbReference>
<dbReference type="Gene3D" id="1.10.540.10">
    <property type="entry name" value="Acyl-CoA dehydrogenase/oxidase, N-terminal domain"/>
    <property type="match status" value="1"/>
</dbReference>
<evidence type="ECO:0000259" key="9">
    <source>
        <dbReference type="Pfam" id="PF02771"/>
    </source>
</evidence>
<feature type="domain" description="Acyl-CoA oxidase/dehydrogenase middle" evidence="8">
    <location>
        <begin position="126"/>
        <end position="220"/>
    </location>
</feature>
<dbReference type="InterPro" id="IPR036250">
    <property type="entry name" value="AcylCo_DH-like_C"/>
</dbReference>
<evidence type="ECO:0000313" key="11">
    <source>
        <dbReference type="Proteomes" id="UP000703038"/>
    </source>
</evidence>
<evidence type="ECO:0000259" key="8">
    <source>
        <dbReference type="Pfam" id="PF02770"/>
    </source>
</evidence>
<dbReference type="Gene3D" id="2.40.110.10">
    <property type="entry name" value="Butyryl-CoA Dehydrogenase, subunit A, domain 2"/>
    <property type="match status" value="1"/>
</dbReference>
<feature type="domain" description="Acyl-CoA dehydrogenase/oxidase C-terminal" evidence="7">
    <location>
        <begin position="232"/>
        <end position="378"/>
    </location>
</feature>
<keyword evidence="11" id="KW-1185">Reference proteome</keyword>
<dbReference type="EMBL" id="JAFBBK010000001">
    <property type="protein sequence ID" value="MBM7417475.1"/>
    <property type="molecule type" value="Genomic_DNA"/>
</dbReference>
<dbReference type="InterPro" id="IPR009100">
    <property type="entry name" value="AcylCoA_DH/oxidase_NM_dom_sf"/>
</dbReference>
<dbReference type="PANTHER" id="PTHR43292">
    <property type="entry name" value="ACYL-COA DEHYDROGENASE"/>
    <property type="match status" value="1"/>
</dbReference>
<organism evidence="10 11">
    <name type="scientific">Rhodococcoides corynebacterioides</name>
    <dbReference type="NCBI Taxonomy" id="53972"/>
    <lineage>
        <taxon>Bacteria</taxon>
        <taxon>Bacillati</taxon>
        <taxon>Actinomycetota</taxon>
        <taxon>Actinomycetes</taxon>
        <taxon>Mycobacteriales</taxon>
        <taxon>Nocardiaceae</taxon>
        <taxon>Rhodococcoides</taxon>
    </lineage>
</organism>
<proteinExistence type="inferred from homology"/>
<evidence type="ECO:0000256" key="2">
    <source>
        <dbReference type="ARBA" id="ARBA00009347"/>
    </source>
</evidence>
<dbReference type="InterPro" id="IPR046373">
    <property type="entry name" value="Acyl-CoA_Oxase/DH_mid-dom_sf"/>
</dbReference>
<comment type="cofactor">
    <cofactor evidence="1 6">
        <name>FAD</name>
        <dbReference type="ChEBI" id="CHEBI:57692"/>
    </cofactor>
</comment>
<evidence type="ECO:0000256" key="3">
    <source>
        <dbReference type="ARBA" id="ARBA00022630"/>
    </source>
</evidence>
<dbReference type="SUPFAM" id="SSF56645">
    <property type="entry name" value="Acyl-CoA dehydrogenase NM domain-like"/>
    <property type="match status" value="1"/>
</dbReference>
<dbReference type="PANTHER" id="PTHR43292:SF3">
    <property type="entry name" value="ACYL-COA DEHYDROGENASE FADE29"/>
    <property type="match status" value="1"/>
</dbReference>
<dbReference type="Pfam" id="PF02770">
    <property type="entry name" value="Acyl-CoA_dh_M"/>
    <property type="match status" value="1"/>
</dbReference>
<keyword evidence="4 6" id="KW-0274">FAD</keyword>
<comment type="caution">
    <text evidence="10">The sequence shown here is derived from an EMBL/GenBank/DDBJ whole genome shotgun (WGS) entry which is preliminary data.</text>
</comment>
<evidence type="ECO:0000256" key="6">
    <source>
        <dbReference type="RuleBase" id="RU362125"/>
    </source>
</evidence>
<dbReference type="RefSeq" id="WP_204870150.1">
    <property type="nucleotide sequence ID" value="NZ_JAFBBK010000001.1"/>
</dbReference>
<comment type="similarity">
    <text evidence="2 6">Belongs to the acyl-CoA dehydrogenase family.</text>
</comment>
<accession>A0ABS2KZV7</accession>
<reference evidence="10 11" key="1">
    <citation type="submission" date="2021-01" db="EMBL/GenBank/DDBJ databases">
        <title>Genomics of switchgrass bacterial isolates.</title>
        <authorList>
            <person name="Shade A."/>
        </authorList>
    </citation>
    <scope>NUCLEOTIDE SEQUENCE [LARGE SCALE GENOMIC DNA]</scope>
    <source>
        <strain evidence="10 11">PvP111</strain>
    </source>
</reference>
<evidence type="ECO:0000256" key="1">
    <source>
        <dbReference type="ARBA" id="ARBA00001974"/>
    </source>
</evidence>
<keyword evidence="3 6" id="KW-0285">Flavoprotein</keyword>
<dbReference type="InterPro" id="IPR013786">
    <property type="entry name" value="AcylCoA_DH/ox_N"/>
</dbReference>
<evidence type="ECO:0000259" key="7">
    <source>
        <dbReference type="Pfam" id="PF00441"/>
    </source>
</evidence>
<dbReference type="SUPFAM" id="SSF47203">
    <property type="entry name" value="Acyl-CoA dehydrogenase C-terminal domain-like"/>
    <property type="match status" value="1"/>
</dbReference>
<sequence length="383" mass="41939">MDYAFSSSETELRSDLRELIGESMPADYPGIFVEDFDEPLAASWAFCRKLGAQNLLTRAWPRQYGGDDASVWSQVVFNEEMWAHNEPRGGQYMGVTWIGPALITFGNEAQREQHLPGIASGDVQWCQGFSEPDAGSDLASLTTRATKVEGGFRVDGQKVWTSYASHAQYCVLAARTSVLERKQDGLTVFLVPMDREGITVRRIPTMLGPNHFHEVFFDDVFVEDAEVLGTVDHGWEIMTAGLAFERVGIPRYARADRILAEAREATQGGSPAASPDLAAAMVHVLVARLLNYRNYDGRVRGEETPAGGPIARIASTLVEQEVADVAMDMAGVAALTPDAPGMHPALGHLEHHWRYAQAATVAAGALEIQKMLVGRRLLSPRRG</sequence>
<evidence type="ECO:0000313" key="10">
    <source>
        <dbReference type="EMBL" id="MBM7417475.1"/>
    </source>
</evidence>
<dbReference type="Pfam" id="PF02771">
    <property type="entry name" value="Acyl-CoA_dh_N"/>
    <property type="match status" value="1"/>
</dbReference>
<gene>
    <name evidence="10" type="ORF">JOE42_004208</name>
</gene>
<evidence type="ECO:0000256" key="5">
    <source>
        <dbReference type="ARBA" id="ARBA00023002"/>
    </source>
</evidence>
<dbReference type="InterPro" id="IPR052161">
    <property type="entry name" value="Mycobact_Acyl-CoA_DH"/>
</dbReference>
<evidence type="ECO:0000256" key="4">
    <source>
        <dbReference type="ARBA" id="ARBA00022827"/>
    </source>
</evidence>
<feature type="domain" description="Acyl-CoA dehydrogenase/oxidase N-terminal" evidence="9">
    <location>
        <begin position="33"/>
        <end position="122"/>
    </location>
</feature>